<gene>
    <name evidence="1" type="ORF">KC19_6G009000</name>
</gene>
<dbReference type="AlphaFoldDB" id="A0A8T0HAH4"/>
<reference evidence="1 2" key="1">
    <citation type="submission" date="2020-06" db="EMBL/GenBank/DDBJ databases">
        <title>WGS assembly of Ceratodon purpureus strain R40.</title>
        <authorList>
            <person name="Carey S.B."/>
            <person name="Jenkins J."/>
            <person name="Shu S."/>
            <person name="Lovell J.T."/>
            <person name="Sreedasyam A."/>
            <person name="Maumus F."/>
            <person name="Tiley G.P."/>
            <person name="Fernandez-Pozo N."/>
            <person name="Barry K."/>
            <person name="Chen C."/>
            <person name="Wang M."/>
            <person name="Lipzen A."/>
            <person name="Daum C."/>
            <person name="Saski C.A."/>
            <person name="Payton A.C."/>
            <person name="Mcbreen J.C."/>
            <person name="Conrad R.E."/>
            <person name="Kollar L.M."/>
            <person name="Olsson S."/>
            <person name="Huttunen S."/>
            <person name="Landis J.B."/>
            <person name="Wickett N.J."/>
            <person name="Johnson M.G."/>
            <person name="Rensing S.A."/>
            <person name="Grimwood J."/>
            <person name="Schmutz J."/>
            <person name="Mcdaniel S.F."/>
        </authorList>
    </citation>
    <scope>NUCLEOTIDE SEQUENCE [LARGE SCALE GENOMIC DNA]</scope>
    <source>
        <strain evidence="1 2">R40</strain>
    </source>
</reference>
<accession>A0A8T0HAH4</accession>
<sequence>MAFISDLPDDVVVRTLLPKLRVPFNRRRECDCDMAKLKEILTRLRCCWAVSLRWKTAIEETVEWAAWRLARWEADEYHVESSGPDQIILHIDARHPLYGKSDALENFRTNFNAFARSKPIWVHCKRHDKLTPRELEAPMHTLTISELRRIRDVLTKSMIAINRASTGQTWVTPIDRLD</sequence>
<evidence type="ECO:0000313" key="1">
    <source>
        <dbReference type="EMBL" id="KAG0568280.1"/>
    </source>
</evidence>
<protein>
    <submittedName>
        <fullName evidence="1">Uncharacterized protein</fullName>
    </submittedName>
</protein>
<evidence type="ECO:0000313" key="2">
    <source>
        <dbReference type="Proteomes" id="UP000822688"/>
    </source>
</evidence>
<dbReference type="EMBL" id="CM026427">
    <property type="protein sequence ID" value="KAG0568280.1"/>
    <property type="molecule type" value="Genomic_DNA"/>
</dbReference>
<name>A0A8T0HAH4_CERPU</name>
<dbReference type="Proteomes" id="UP000822688">
    <property type="component" value="Chromosome 6"/>
</dbReference>
<organism evidence="1 2">
    <name type="scientific">Ceratodon purpureus</name>
    <name type="common">Fire moss</name>
    <name type="synonym">Dicranum purpureum</name>
    <dbReference type="NCBI Taxonomy" id="3225"/>
    <lineage>
        <taxon>Eukaryota</taxon>
        <taxon>Viridiplantae</taxon>
        <taxon>Streptophyta</taxon>
        <taxon>Embryophyta</taxon>
        <taxon>Bryophyta</taxon>
        <taxon>Bryophytina</taxon>
        <taxon>Bryopsida</taxon>
        <taxon>Dicranidae</taxon>
        <taxon>Pseudoditrichales</taxon>
        <taxon>Ditrichaceae</taxon>
        <taxon>Ceratodon</taxon>
    </lineage>
</organism>
<proteinExistence type="predicted"/>
<keyword evidence="2" id="KW-1185">Reference proteome</keyword>
<comment type="caution">
    <text evidence="1">The sequence shown here is derived from an EMBL/GenBank/DDBJ whole genome shotgun (WGS) entry which is preliminary data.</text>
</comment>